<evidence type="ECO:0000313" key="4">
    <source>
        <dbReference type="Proteomes" id="UP000315496"/>
    </source>
</evidence>
<accession>A0A4Z1T548</accession>
<evidence type="ECO:0000256" key="2">
    <source>
        <dbReference type="SAM" id="MobiDB-lite"/>
    </source>
</evidence>
<sequence length="1225" mass="136419">MDGDPLLQMFNRLLTADEPEKLRRRMLKIARLVPTCESPTLLLQSQHFFSELGLRLLEGEDELLADTATELMLIGLEPAVLIARLDPDTASALTSIQLGCIRNGLVERLIERAAALLGALEKNCRSFASLQQSLREIDSLRGSLQLQKKKLEDDEVLMVLQGTKAIMDLQPIDQVPEASASANISLIRAPSEDNEPKELTDISEVGARNDNEIQDELSELALDIYHAQSLVRSQECQKYQDVERITRDLSKLEEARASLLNHRKDVQKERGLVLHSMELILSVLERLFGMRTPGSNSNMLLASCVHLQLGDLIVFMARLVVDNILPELASPLMRLLCSLLHTTSLYSVLDEFEFSTSPALDLPLRPTSSYFLENNEGVFTKMGTTKTNQKETGRRKVKLNIIGTDEMMKNRPSKEQSQTRQKQQQVPITFDTRLSATPIVPSSPLHLSRYAVAMVGTCQVPQKEGRSYQALIKNVRRRVAIDRLVGGATALTGGVPLDGNASDDNSDFLDEDTESEENLNDASAVLTGKTEPLTNIPTALPYIQYPIPTSMGPQVTFLKPLMEGHLLPKFISYCANKIHQLASGTAKDSLAFSKSVLYCNKRIENIEPALRNSLYCCLAILAMQVSIYQLRELLPSDQSLDTVSTASNIVEALGNDALFGMVLNVSEAVDEILQRISRESSLGLEDYLTWPVRNACFACYYWLVLMVRRLGADPTRIIFTLSSRQARALMEAQRLFESSSTTNNIRSALGLDTDAMRWAEGRAMQLQDQTTRIKNRAVEVFRGVSDVLLQASACLITHSNILEEWAIYKQTEPECIRRFAQAIDLHNELYSILSTRALIGDQIVQIGPGYLSREAQAYVVVDEDEEEERGKGTIRRQGDPCIPSLFVTRQLCSTKVIGSIILFVDYLSCNLTLGQARTRMLTLMGLVLQRLYEADTHHTTVPLLFSGLQALLAMIDLIRSATSNDALQGIKDIYLRILEDIYDIPIHGDSDLLGSLYRKVLLNLFSPGLIVARRSQLMSDCMKELERVYVDMASGPVVLARPSLVAEDHMHVYDENMVPLAVVESRRPQVPEAATVAPTVAATATVIASNPPSTDDIKSSDAHDTLTSLLPTTVGVFTAAHNALLQENMPALIAKFGLQNAILEMTALLNYDYTEDQVRVQWEELEGKTGKTGAFTEEEDGIIREAFATMLDIRLLSVRLHRSTNTVLKRAEDLGLIERRRKTRY</sequence>
<feature type="compositionally biased region" description="Acidic residues" evidence="2">
    <location>
        <begin position="504"/>
        <end position="515"/>
    </location>
</feature>
<feature type="region of interest" description="Disordered" evidence="2">
    <location>
        <begin position="493"/>
        <end position="515"/>
    </location>
</feature>
<protein>
    <submittedName>
        <fullName evidence="3">Uncharacterized protein</fullName>
    </submittedName>
</protein>
<evidence type="ECO:0000313" key="3">
    <source>
        <dbReference type="EMBL" id="TNJ29133.1"/>
    </source>
</evidence>
<feature type="coiled-coil region" evidence="1">
    <location>
        <begin position="242"/>
        <end position="269"/>
    </location>
</feature>
<keyword evidence="4" id="KW-1185">Reference proteome</keyword>
<organism evidence="3 4">
    <name type="scientific">Giardia muris</name>
    <dbReference type="NCBI Taxonomy" id="5742"/>
    <lineage>
        <taxon>Eukaryota</taxon>
        <taxon>Metamonada</taxon>
        <taxon>Diplomonadida</taxon>
        <taxon>Hexamitidae</taxon>
        <taxon>Giardiinae</taxon>
        <taxon>Giardia</taxon>
    </lineage>
</organism>
<evidence type="ECO:0000256" key="1">
    <source>
        <dbReference type="SAM" id="Coils"/>
    </source>
</evidence>
<gene>
    <name evidence="3" type="ORF">GMRT_15779</name>
</gene>
<proteinExistence type="predicted"/>
<keyword evidence="1" id="KW-0175">Coiled coil</keyword>
<name>A0A4Z1T548_GIAMU</name>
<comment type="caution">
    <text evidence="3">The sequence shown here is derived from an EMBL/GenBank/DDBJ whole genome shotgun (WGS) entry which is preliminary data.</text>
</comment>
<dbReference type="EMBL" id="VDLU01000002">
    <property type="protein sequence ID" value="TNJ29133.1"/>
    <property type="molecule type" value="Genomic_DNA"/>
</dbReference>
<reference evidence="3 4" key="1">
    <citation type="submission" date="2019-05" db="EMBL/GenBank/DDBJ databases">
        <title>The compact genome of Giardia muris reveals important steps in the evolution of intestinal protozoan parasites.</title>
        <authorList>
            <person name="Xu F."/>
            <person name="Jimenez-Gonzalez A."/>
            <person name="Einarsson E."/>
            <person name="Astvaldsson A."/>
            <person name="Peirasmaki D."/>
            <person name="Eckmann L."/>
            <person name="Andersson J.O."/>
            <person name="Svard S.G."/>
            <person name="Jerlstrom-Hultqvist J."/>
        </authorList>
    </citation>
    <scope>NUCLEOTIDE SEQUENCE [LARGE SCALE GENOMIC DNA]</scope>
    <source>
        <strain evidence="3 4">Roberts-Thomson</strain>
    </source>
</reference>
<dbReference type="AlphaFoldDB" id="A0A4Z1T548"/>
<dbReference type="Proteomes" id="UP000315496">
    <property type="component" value="Chromosome 2"/>
</dbReference>
<dbReference type="VEuPathDB" id="GiardiaDB:GMRT_15779"/>